<reference evidence="1 2" key="1">
    <citation type="journal article" date="2018" name="Front. Plant Sci.">
        <title>Red Clover (Trifolium pratense) and Zigzag Clover (T. medium) - A Picture of Genomic Similarities and Differences.</title>
        <authorList>
            <person name="Dluhosova J."/>
            <person name="Istvanek J."/>
            <person name="Nedelnik J."/>
            <person name="Repkova J."/>
        </authorList>
    </citation>
    <scope>NUCLEOTIDE SEQUENCE [LARGE SCALE GENOMIC DNA]</scope>
    <source>
        <strain evidence="2">cv. 10/8</strain>
        <tissue evidence="1">Leaf</tissue>
    </source>
</reference>
<name>A0A392RXJ9_9FABA</name>
<sequence>MKQAFKKISSLRVEDNIITDPKQIANHVVSNFQDIFDGNDDVHDNGMVDEVIPSLVTDNINNLLTIMPSFEEIKN</sequence>
<evidence type="ECO:0000313" key="2">
    <source>
        <dbReference type="Proteomes" id="UP000265520"/>
    </source>
</evidence>
<keyword evidence="2" id="KW-1185">Reference proteome</keyword>
<feature type="non-terminal residue" evidence="1">
    <location>
        <position position="75"/>
    </location>
</feature>
<accession>A0A392RXJ9</accession>
<dbReference type="Proteomes" id="UP000265520">
    <property type="component" value="Unassembled WGS sequence"/>
</dbReference>
<organism evidence="1 2">
    <name type="scientific">Trifolium medium</name>
    <dbReference type="NCBI Taxonomy" id="97028"/>
    <lineage>
        <taxon>Eukaryota</taxon>
        <taxon>Viridiplantae</taxon>
        <taxon>Streptophyta</taxon>
        <taxon>Embryophyta</taxon>
        <taxon>Tracheophyta</taxon>
        <taxon>Spermatophyta</taxon>
        <taxon>Magnoliopsida</taxon>
        <taxon>eudicotyledons</taxon>
        <taxon>Gunneridae</taxon>
        <taxon>Pentapetalae</taxon>
        <taxon>rosids</taxon>
        <taxon>fabids</taxon>
        <taxon>Fabales</taxon>
        <taxon>Fabaceae</taxon>
        <taxon>Papilionoideae</taxon>
        <taxon>50 kb inversion clade</taxon>
        <taxon>NPAAA clade</taxon>
        <taxon>Hologalegina</taxon>
        <taxon>IRL clade</taxon>
        <taxon>Trifolieae</taxon>
        <taxon>Trifolium</taxon>
    </lineage>
</organism>
<dbReference type="AlphaFoldDB" id="A0A392RXJ9"/>
<dbReference type="EMBL" id="LXQA010284105">
    <property type="protein sequence ID" value="MCI40794.1"/>
    <property type="molecule type" value="Genomic_DNA"/>
</dbReference>
<evidence type="ECO:0000313" key="1">
    <source>
        <dbReference type="EMBL" id="MCI40794.1"/>
    </source>
</evidence>
<proteinExistence type="predicted"/>
<comment type="caution">
    <text evidence="1">The sequence shown here is derived from an EMBL/GenBank/DDBJ whole genome shotgun (WGS) entry which is preliminary data.</text>
</comment>
<protein>
    <submittedName>
        <fullName evidence="1">Uncharacterized protein</fullName>
    </submittedName>
</protein>